<dbReference type="Proteomes" id="UP000002945">
    <property type="component" value="Unassembled WGS sequence"/>
</dbReference>
<dbReference type="AlphaFoldDB" id="A9E358"/>
<reference evidence="2 3" key="1">
    <citation type="journal article" date="2011" name="J. Bacteriol.">
        <title>Genome sequence of the algicidal bacterium Kordia algicida OT-1.</title>
        <authorList>
            <person name="Lee H.S."/>
            <person name="Kang S.G."/>
            <person name="Kwon K.K."/>
            <person name="Lee J.H."/>
            <person name="Kim S.J."/>
        </authorList>
    </citation>
    <scope>NUCLEOTIDE SEQUENCE [LARGE SCALE GENOMIC DNA]</scope>
    <source>
        <strain evidence="2 3">OT-1</strain>
    </source>
</reference>
<evidence type="ECO:0000256" key="1">
    <source>
        <dbReference type="SAM" id="SignalP"/>
    </source>
</evidence>
<accession>A9E358</accession>
<dbReference type="STRING" id="391587.KAOT1_11116"/>
<dbReference type="HOGENOM" id="CLU_070589_0_0_10"/>
<feature type="signal peptide" evidence="1">
    <location>
        <begin position="1"/>
        <end position="26"/>
    </location>
</feature>
<feature type="chain" id="PRO_5002737022" description="Transporter" evidence="1">
    <location>
        <begin position="27"/>
        <end position="311"/>
    </location>
</feature>
<sequence>MMNVLQNMNKYHVLLILILVSFAGNACDLCSCTTSGGSATFGNLGMSNFIGIRYIHQSYESQNGIFVNSPKSQEQFNTYQLWGFVPLNTSFYISAIIPYQDLNRTFQNLDENSNGLGDITVMGWYKWKVQKKSEDETMTDKIDSGHAINFGLGVKSPTGEFEQRLTDRVNPGFQVGTGSWDFVSSAMHSFEKNNIGISTNVSYYIKSKNKNEYKFGNQFSFSTNMYYKLNTSKMDISPFVAFSGDFYESIQQYGEKLPETDGSIYNASLGTEFNLRKVQIGGKFTFPVSQDLFGGNVTSKNSFSVYLNYVL</sequence>
<keyword evidence="1" id="KW-0732">Signal</keyword>
<comment type="caution">
    <text evidence="2">The sequence shown here is derived from an EMBL/GenBank/DDBJ whole genome shotgun (WGS) entry which is preliminary data.</text>
</comment>
<gene>
    <name evidence="2" type="ORF">KAOT1_11116</name>
</gene>
<name>A9E358_9FLAO</name>
<dbReference type="EMBL" id="ABIB01000008">
    <property type="protein sequence ID" value="EDP95469.1"/>
    <property type="molecule type" value="Genomic_DNA"/>
</dbReference>
<dbReference type="eggNOG" id="COG4313">
    <property type="taxonomic scope" value="Bacteria"/>
</dbReference>
<proteinExistence type="predicted"/>
<keyword evidence="3" id="KW-1185">Reference proteome</keyword>
<evidence type="ECO:0000313" key="2">
    <source>
        <dbReference type="EMBL" id="EDP95469.1"/>
    </source>
</evidence>
<protein>
    <recommendedName>
        <fullName evidence="4">Transporter</fullName>
    </recommendedName>
</protein>
<organism evidence="2 3">
    <name type="scientific">Kordia algicida OT-1</name>
    <dbReference type="NCBI Taxonomy" id="391587"/>
    <lineage>
        <taxon>Bacteria</taxon>
        <taxon>Pseudomonadati</taxon>
        <taxon>Bacteroidota</taxon>
        <taxon>Flavobacteriia</taxon>
        <taxon>Flavobacteriales</taxon>
        <taxon>Flavobacteriaceae</taxon>
        <taxon>Kordia</taxon>
    </lineage>
</organism>
<evidence type="ECO:0008006" key="4">
    <source>
        <dbReference type="Google" id="ProtNLM"/>
    </source>
</evidence>
<evidence type="ECO:0000313" key="3">
    <source>
        <dbReference type="Proteomes" id="UP000002945"/>
    </source>
</evidence>